<accession>A0A074X855</accession>
<evidence type="ECO:0000313" key="3">
    <source>
        <dbReference type="EMBL" id="KEQ78207.1"/>
    </source>
</evidence>
<sequence>MAQTHSNGHSNAPPTAADLLQRCQTLLSELESFKEYLKSRKQDHQVEIAHFRNTVKSELRTLQRLTSAQEASAAQPSTTSKPAGSDPEDEDGHGQDAEEKQQTTQHTVNSSNLPFLENVWGVVKNNTGLQAMQKRFYWQEKGMKRGQKKQNSALVDVVAGDGLQWFKVSLLTNNRLLFDKAKLGWEDASSSEDEESDDQAEPKQEFGSKKDEADDNDVPLVKMTKDLVRAAREVKIRTRSPKITLVLPKLREGEVVEIDRILDQLRSLGVRLLTSSSAYPPASFSTVMPHLLTDPFASFTPTLNIDCTILLALVSDFSHCSVTTEPWFHRALKRQVEIEDEENLLPSLLFPALADRELVCTDEAARRMREIVDTIGTAGEKERTKLFMGDTGFSAEALRGELEKQSRFSIPSSLRLPILTQVPEEQPTTLPPSAEAVKAQLTSINQSVFLHGWAKGVTTVTSNRTVVKQIENILAKEASDEKEWPLIWLCPTARSLVGKEKGRRE</sequence>
<feature type="domain" description="DUF1308" evidence="2">
    <location>
        <begin position="303"/>
        <end position="388"/>
    </location>
</feature>
<name>A0A074X855_9PEZI</name>
<proteinExistence type="predicted"/>
<evidence type="ECO:0000259" key="2">
    <source>
        <dbReference type="Pfam" id="PF07000"/>
    </source>
</evidence>
<dbReference type="GeneID" id="25416136"/>
<gene>
    <name evidence="3" type="ORF">M436DRAFT_78039</name>
</gene>
<evidence type="ECO:0000256" key="1">
    <source>
        <dbReference type="SAM" id="MobiDB-lite"/>
    </source>
</evidence>
<dbReference type="RefSeq" id="XP_013432462.1">
    <property type="nucleotide sequence ID" value="XM_013577008.1"/>
</dbReference>
<dbReference type="OrthoDB" id="441890at2759"/>
<evidence type="ECO:0000313" key="4">
    <source>
        <dbReference type="Proteomes" id="UP000027730"/>
    </source>
</evidence>
<reference evidence="3 4" key="1">
    <citation type="journal article" date="2014" name="BMC Genomics">
        <title>Genome sequencing of four Aureobasidium pullulans varieties: biotechnological potential, stress tolerance, and description of new species.</title>
        <authorList>
            <person name="Gostin Ar C."/>
            <person name="Ohm R.A."/>
            <person name="Kogej T."/>
            <person name="Sonjak S."/>
            <person name="Turk M."/>
            <person name="Zajc J."/>
            <person name="Zalar P."/>
            <person name="Grube M."/>
            <person name="Sun H."/>
            <person name="Han J."/>
            <person name="Sharma A."/>
            <person name="Chiniquy J."/>
            <person name="Ngan C.Y."/>
            <person name="Lipzen A."/>
            <person name="Barry K."/>
            <person name="Grigoriev I.V."/>
            <person name="Gunde-Cimerman N."/>
        </authorList>
    </citation>
    <scope>NUCLEOTIDE SEQUENCE [LARGE SCALE GENOMIC DNA]</scope>
    <source>
        <strain evidence="3 4">CBS 147.97</strain>
    </source>
</reference>
<feature type="compositionally biased region" description="Polar residues" evidence="1">
    <location>
        <begin position="66"/>
        <end position="82"/>
    </location>
</feature>
<feature type="region of interest" description="Disordered" evidence="1">
    <location>
        <begin position="188"/>
        <end position="216"/>
    </location>
</feature>
<dbReference type="STRING" id="1043004.A0A074X855"/>
<dbReference type="HOGENOM" id="CLU_033444_1_0_1"/>
<dbReference type="Proteomes" id="UP000027730">
    <property type="component" value="Unassembled WGS sequence"/>
</dbReference>
<dbReference type="PANTHER" id="PTHR13379">
    <property type="entry name" value="UNCHARACTERIZED DUF1308"/>
    <property type="match status" value="1"/>
</dbReference>
<dbReference type="EMBL" id="KL584702">
    <property type="protein sequence ID" value="KEQ78207.1"/>
    <property type="molecule type" value="Genomic_DNA"/>
</dbReference>
<dbReference type="InterPro" id="IPR010733">
    <property type="entry name" value="DUF1308"/>
</dbReference>
<feature type="region of interest" description="Disordered" evidence="1">
    <location>
        <begin position="66"/>
        <end position="110"/>
    </location>
</feature>
<dbReference type="PANTHER" id="PTHR13379:SF0">
    <property type="entry name" value="UPF0415 PROTEIN C7ORF25"/>
    <property type="match status" value="1"/>
</dbReference>
<dbReference type="AlphaFoldDB" id="A0A074X855"/>
<feature type="compositionally biased region" description="Basic and acidic residues" evidence="1">
    <location>
        <begin position="200"/>
        <end position="212"/>
    </location>
</feature>
<keyword evidence="4" id="KW-1185">Reference proteome</keyword>
<dbReference type="Pfam" id="PF07000">
    <property type="entry name" value="DUF1308"/>
    <property type="match status" value="1"/>
</dbReference>
<feature type="compositionally biased region" description="Acidic residues" evidence="1">
    <location>
        <begin position="189"/>
        <end position="199"/>
    </location>
</feature>
<protein>
    <recommendedName>
        <fullName evidence="2">DUF1308 domain-containing protein</fullName>
    </recommendedName>
</protein>
<feature type="compositionally biased region" description="Basic and acidic residues" evidence="1">
    <location>
        <begin position="92"/>
        <end position="101"/>
    </location>
</feature>
<organism evidence="3 4">
    <name type="scientific">Aureobasidium namibiae CBS 147.97</name>
    <dbReference type="NCBI Taxonomy" id="1043004"/>
    <lineage>
        <taxon>Eukaryota</taxon>
        <taxon>Fungi</taxon>
        <taxon>Dikarya</taxon>
        <taxon>Ascomycota</taxon>
        <taxon>Pezizomycotina</taxon>
        <taxon>Dothideomycetes</taxon>
        <taxon>Dothideomycetidae</taxon>
        <taxon>Dothideales</taxon>
        <taxon>Saccotheciaceae</taxon>
        <taxon>Aureobasidium</taxon>
    </lineage>
</organism>